<dbReference type="PROSITE" id="PS00211">
    <property type="entry name" value="ABC_TRANSPORTER_1"/>
    <property type="match status" value="1"/>
</dbReference>
<dbReference type="PROSITE" id="PS50893">
    <property type="entry name" value="ABC_TRANSPORTER_2"/>
    <property type="match status" value="1"/>
</dbReference>
<dbReference type="InterPro" id="IPR039421">
    <property type="entry name" value="Type_1_exporter"/>
</dbReference>
<dbReference type="EMBL" id="RRZD01000001">
    <property type="protein sequence ID" value="MBE0398870.1"/>
    <property type="molecule type" value="Genomic_DNA"/>
</dbReference>
<evidence type="ECO:0000256" key="2">
    <source>
        <dbReference type="ARBA" id="ARBA00022692"/>
    </source>
</evidence>
<evidence type="ECO:0000256" key="7">
    <source>
        <dbReference type="SAM" id="Phobius"/>
    </source>
</evidence>
<dbReference type="Pfam" id="PF00664">
    <property type="entry name" value="ABC_membrane"/>
    <property type="match status" value="1"/>
</dbReference>
<dbReference type="SUPFAM" id="SSF90123">
    <property type="entry name" value="ABC transporter transmembrane region"/>
    <property type="match status" value="1"/>
</dbReference>
<dbReference type="Pfam" id="PF00005">
    <property type="entry name" value="ABC_tran"/>
    <property type="match status" value="1"/>
</dbReference>
<keyword evidence="6 7" id="KW-0472">Membrane</keyword>
<dbReference type="Proteomes" id="UP001645039">
    <property type="component" value="Unassembled WGS sequence"/>
</dbReference>
<feature type="domain" description="ABC transmembrane type-1" evidence="9">
    <location>
        <begin position="20"/>
        <end position="304"/>
    </location>
</feature>
<dbReference type="PROSITE" id="PS50929">
    <property type="entry name" value="ABC_TM1F"/>
    <property type="match status" value="1"/>
</dbReference>
<keyword evidence="4 10" id="KW-0067">ATP-binding</keyword>
<dbReference type="GO" id="GO:0005524">
    <property type="term" value="F:ATP binding"/>
    <property type="evidence" value="ECO:0007669"/>
    <property type="project" value="UniProtKB-KW"/>
</dbReference>
<reference evidence="10 11" key="1">
    <citation type="submission" date="2020-07" db="EMBL/GenBank/DDBJ databases">
        <title>Halophilic bacteria isolated from french cheeses.</title>
        <authorList>
            <person name="Kothe C.I."/>
            <person name="Farah-Kraiem B."/>
            <person name="Renault P."/>
            <person name="Dridi B."/>
        </authorList>
    </citation>
    <scope>NUCLEOTIDE SEQUENCE [LARGE SCALE GENOMIC DNA]</scope>
    <source>
        <strain evidence="10 11">FME1</strain>
    </source>
</reference>
<keyword evidence="2 7" id="KW-0812">Transmembrane</keyword>
<dbReference type="InterPro" id="IPR027417">
    <property type="entry name" value="P-loop_NTPase"/>
</dbReference>
<evidence type="ECO:0000313" key="11">
    <source>
        <dbReference type="Proteomes" id="UP001645039"/>
    </source>
</evidence>
<evidence type="ECO:0000259" key="9">
    <source>
        <dbReference type="PROSITE" id="PS50929"/>
    </source>
</evidence>
<keyword evidence="5 7" id="KW-1133">Transmembrane helix</keyword>
<name>A0ABR9F0U0_9GAMM</name>
<dbReference type="SUPFAM" id="SSF52540">
    <property type="entry name" value="P-loop containing nucleoside triphosphate hydrolases"/>
    <property type="match status" value="1"/>
</dbReference>
<evidence type="ECO:0000259" key="8">
    <source>
        <dbReference type="PROSITE" id="PS50893"/>
    </source>
</evidence>
<evidence type="ECO:0000256" key="4">
    <source>
        <dbReference type="ARBA" id="ARBA00022840"/>
    </source>
</evidence>
<feature type="transmembrane region" description="Helical" evidence="7">
    <location>
        <begin position="52"/>
        <end position="69"/>
    </location>
</feature>
<keyword evidence="11" id="KW-1185">Reference proteome</keyword>
<dbReference type="SMART" id="SM00382">
    <property type="entry name" value="AAA"/>
    <property type="match status" value="1"/>
</dbReference>
<dbReference type="InterPro" id="IPR003593">
    <property type="entry name" value="AAA+_ATPase"/>
</dbReference>
<dbReference type="InterPro" id="IPR017871">
    <property type="entry name" value="ABC_transporter-like_CS"/>
</dbReference>
<evidence type="ECO:0000256" key="1">
    <source>
        <dbReference type="ARBA" id="ARBA00004651"/>
    </source>
</evidence>
<dbReference type="InterPro" id="IPR036640">
    <property type="entry name" value="ABC1_TM_sf"/>
</dbReference>
<keyword evidence="3" id="KW-0547">Nucleotide-binding</keyword>
<feature type="transmembrane region" description="Helical" evidence="7">
    <location>
        <begin position="232"/>
        <end position="262"/>
    </location>
</feature>
<dbReference type="InterPro" id="IPR011527">
    <property type="entry name" value="ABC1_TM_dom"/>
</dbReference>
<gene>
    <name evidence="10" type="ORF">EI168_01945</name>
</gene>
<feature type="transmembrane region" description="Helical" evidence="7">
    <location>
        <begin position="20"/>
        <end position="46"/>
    </location>
</feature>
<accession>A0ABR9F0U0</accession>
<feature type="transmembrane region" description="Helical" evidence="7">
    <location>
        <begin position="268"/>
        <end position="289"/>
    </location>
</feature>
<dbReference type="PANTHER" id="PTHR24221:SF654">
    <property type="entry name" value="ATP-BINDING CASSETTE SUB-FAMILY B MEMBER 6"/>
    <property type="match status" value="1"/>
</dbReference>
<dbReference type="Gene3D" id="3.40.50.300">
    <property type="entry name" value="P-loop containing nucleotide triphosphate hydrolases"/>
    <property type="match status" value="1"/>
</dbReference>
<proteinExistence type="predicted"/>
<dbReference type="InterPro" id="IPR003439">
    <property type="entry name" value="ABC_transporter-like_ATP-bd"/>
</dbReference>
<evidence type="ECO:0000256" key="6">
    <source>
        <dbReference type="ARBA" id="ARBA00023136"/>
    </source>
</evidence>
<comment type="subcellular location">
    <subcellularLocation>
        <location evidence="1">Cell membrane</location>
        <topology evidence="1">Multi-pass membrane protein</topology>
    </subcellularLocation>
</comment>
<feature type="transmembrane region" description="Helical" evidence="7">
    <location>
        <begin position="157"/>
        <end position="177"/>
    </location>
</feature>
<dbReference type="PANTHER" id="PTHR24221">
    <property type="entry name" value="ATP-BINDING CASSETTE SUB-FAMILY B"/>
    <property type="match status" value="1"/>
</dbReference>
<feature type="domain" description="ABC transporter" evidence="8">
    <location>
        <begin position="335"/>
        <end position="570"/>
    </location>
</feature>
<organism evidence="10 11">
    <name type="scientific">Halomonas casei</name>
    <dbReference type="NCBI Taxonomy" id="2742613"/>
    <lineage>
        <taxon>Bacteria</taxon>
        <taxon>Pseudomonadati</taxon>
        <taxon>Pseudomonadota</taxon>
        <taxon>Gammaproteobacteria</taxon>
        <taxon>Oceanospirillales</taxon>
        <taxon>Halomonadaceae</taxon>
        <taxon>Halomonas</taxon>
    </lineage>
</organism>
<sequence>MLKMLNQLLGDDTALLRRYLGLAIVYGVLSGLTILALIPLLNYLLIGQLSVATAWLAALLFGILVCWGVRWHVEQAGVRVGVAILQSGRHRLGEHVAHLPVGWFTATNTARLSHATTQGMMAVAQLPAHVFTPVISGLVTPIVLLAALLVLHTPLGIAALVALPLLLGVLLLTAKLARHADRAFQQHFADTSQRMVEFASAQAVLRAFSGNNHSTRFLEQAMQQQQRSGTRLACLSALSALLNAWAVQTVFAVLLIVTTLWINTLLEGSLTAASIISVIIALVLVSRFVEPLLDVAQHSDILRSARGQLEEIQSIFDAPPLAEPTAPQPPRDASIELRAVRFRYAPHEPDVLNGVSLSITPGSMTALIGESGSGKTTLARLVARFFDADHGSVLVGGVDVRDMSSTQLANQVSQIFQESYLFAGSIADNIRFGCPEASDAALMEAARLAGVIEIVERLPQGLDTPVGEAGTRLSGGERQRIAIARALIKNAPILLVDEATAALDAENQAIITQALVRLRGQRTLLVIAHQLSTVSMADQIIVLDEGRIIEQGAPDELLAQQGRYATFLGQRQTAKGWRITPDKTRETSQ</sequence>
<evidence type="ECO:0000256" key="5">
    <source>
        <dbReference type="ARBA" id="ARBA00022989"/>
    </source>
</evidence>
<comment type="caution">
    <text evidence="10">The sequence shown here is derived from an EMBL/GenBank/DDBJ whole genome shotgun (WGS) entry which is preliminary data.</text>
</comment>
<feature type="transmembrane region" description="Helical" evidence="7">
    <location>
        <begin position="130"/>
        <end position="151"/>
    </location>
</feature>
<evidence type="ECO:0000256" key="3">
    <source>
        <dbReference type="ARBA" id="ARBA00022741"/>
    </source>
</evidence>
<protein>
    <submittedName>
        <fullName evidence="10">ABC transporter ATP-binding protein</fullName>
    </submittedName>
</protein>
<dbReference type="Gene3D" id="1.20.1560.10">
    <property type="entry name" value="ABC transporter type 1, transmembrane domain"/>
    <property type="match status" value="1"/>
</dbReference>
<evidence type="ECO:0000313" key="10">
    <source>
        <dbReference type="EMBL" id="MBE0398870.1"/>
    </source>
</evidence>